<organism evidence="2 3">
    <name type="scientific">Fusarium acutatum</name>
    <dbReference type="NCBI Taxonomy" id="78861"/>
    <lineage>
        <taxon>Eukaryota</taxon>
        <taxon>Fungi</taxon>
        <taxon>Dikarya</taxon>
        <taxon>Ascomycota</taxon>
        <taxon>Pezizomycotina</taxon>
        <taxon>Sordariomycetes</taxon>
        <taxon>Hypocreomycetidae</taxon>
        <taxon>Hypocreales</taxon>
        <taxon>Nectriaceae</taxon>
        <taxon>Fusarium</taxon>
        <taxon>Fusarium fujikuroi species complex</taxon>
    </lineage>
</organism>
<keyword evidence="3" id="KW-1185">Reference proteome</keyword>
<dbReference type="InterPro" id="IPR000719">
    <property type="entry name" value="Prot_kinase_dom"/>
</dbReference>
<proteinExistence type="predicted"/>
<dbReference type="OrthoDB" id="4062651at2759"/>
<dbReference type="SUPFAM" id="SSF56112">
    <property type="entry name" value="Protein kinase-like (PK-like)"/>
    <property type="match status" value="1"/>
</dbReference>
<dbReference type="Gene3D" id="1.10.510.10">
    <property type="entry name" value="Transferase(Phosphotransferase) domain 1"/>
    <property type="match status" value="1"/>
</dbReference>
<dbReference type="GO" id="GO:0005524">
    <property type="term" value="F:ATP binding"/>
    <property type="evidence" value="ECO:0007669"/>
    <property type="project" value="InterPro"/>
</dbReference>
<name>A0A8H4JBX6_9HYPO</name>
<protein>
    <recommendedName>
        <fullName evidence="1">Protein kinase domain-containing protein</fullName>
    </recommendedName>
</protein>
<gene>
    <name evidence="2" type="ORF">FACUT_12504</name>
</gene>
<comment type="caution">
    <text evidence="2">The sequence shown here is derived from an EMBL/GenBank/DDBJ whole genome shotgun (WGS) entry which is preliminary data.</text>
</comment>
<reference evidence="2 3" key="1">
    <citation type="submission" date="2020-01" db="EMBL/GenBank/DDBJ databases">
        <title>Identification and distribution of gene clusters putatively required for synthesis of sphingolipid metabolism inhibitors in phylogenetically diverse species of the filamentous fungus Fusarium.</title>
        <authorList>
            <person name="Kim H.-S."/>
            <person name="Busman M."/>
            <person name="Brown D.W."/>
            <person name="Divon H."/>
            <person name="Uhlig S."/>
            <person name="Proctor R.H."/>
        </authorList>
    </citation>
    <scope>NUCLEOTIDE SEQUENCE [LARGE SCALE GENOMIC DNA]</scope>
    <source>
        <strain evidence="2 3">NRRL 13308</strain>
    </source>
</reference>
<feature type="domain" description="Protein kinase" evidence="1">
    <location>
        <begin position="151"/>
        <end position="363"/>
    </location>
</feature>
<dbReference type="AlphaFoldDB" id="A0A8H4JBX6"/>
<evidence type="ECO:0000313" key="3">
    <source>
        <dbReference type="Proteomes" id="UP000536711"/>
    </source>
</evidence>
<dbReference type="InterPro" id="IPR011009">
    <property type="entry name" value="Kinase-like_dom_sf"/>
</dbReference>
<evidence type="ECO:0000313" key="2">
    <source>
        <dbReference type="EMBL" id="KAF4417026.1"/>
    </source>
</evidence>
<dbReference type="GO" id="GO:0004672">
    <property type="term" value="F:protein kinase activity"/>
    <property type="evidence" value="ECO:0007669"/>
    <property type="project" value="InterPro"/>
</dbReference>
<dbReference type="EMBL" id="JAADJF010000457">
    <property type="protein sequence ID" value="KAF4417026.1"/>
    <property type="molecule type" value="Genomic_DNA"/>
</dbReference>
<sequence>MGDMIETQAMDDIAVYELHSGIGGGADMVLGFNACLISVSIFPSNGSSSKDTQGHEDRPLQDRLIDIIEKATVCQDDDEYEELVDEVLAVILDTGRPLFRQLISSQDEHAQSKSLHHYLFPPFFHFRLDAPNHAGSVSIIPINSSETNTIHTVEPAFDRGSQEDLDICQDLPCYISEQVTVTKMLLHGARTVTAAVKVQGRDMLCKSSARPGGLPSTRKGRELQILHKVRESFPTGSIRVPQLLGYVHQNDTKQILGFLRQWVPGRILSDILASSSTQERQKWTSQILQTVGLLHQHGLIWGNGKPSNIIIDEEDNAWLIDVGGGCTPGWTDEELAETKEGDEQALGRIIELLSGDEDMSASP</sequence>
<accession>A0A8H4JBX6</accession>
<dbReference type="PROSITE" id="PS50011">
    <property type="entry name" value="PROTEIN_KINASE_DOM"/>
    <property type="match status" value="1"/>
</dbReference>
<evidence type="ECO:0000259" key="1">
    <source>
        <dbReference type="PROSITE" id="PS50011"/>
    </source>
</evidence>
<dbReference type="Proteomes" id="UP000536711">
    <property type="component" value="Unassembled WGS sequence"/>
</dbReference>